<dbReference type="Pfam" id="PF07731">
    <property type="entry name" value="Cu-oxidase_2"/>
    <property type="match status" value="1"/>
</dbReference>
<dbReference type="EMBL" id="CAJNOB010000012">
    <property type="protein sequence ID" value="CAF0696407.1"/>
    <property type="molecule type" value="Genomic_DNA"/>
</dbReference>
<evidence type="ECO:0000313" key="5">
    <source>
        <dbReference type="Proteomes" id="UP000663859"/>
    </source>
</evidence>
<evidence type="ECO:0000313" key="4">
    <source>
        <dbReference type="EMBL" id="CAF0696407.1"/>
    </source>
</evidence>
<protein>
    <submittedName>
        <fullName evidence="4">Putative Manganese oxidase</fullName>
        <ecNumber evidence="4">1.16.3.3</ecNumber>
    </submittedName>
</protein>
<dbReference type="Pfam" id="PF07732">
    <property type="entry name" value="Cu-oxidase_3"/>
    <property type="match status" value="1"/>
</dbReference>
<evidence type="ECO:0000256" key="1">
    <source>
        <dbReference type="SAM" id="Phobius"/>
    </source>
</evidence>
<dbReference type="GO" id="GO:0016491">
    <property type="term" value="F:oxidoreductase activity"/>
    <property type="evidence" value="ECO:0007669"/>
    <property type="project" value="UniProtKB-KW"/>
</dbReference>
<dbReference type="RefSeq" id="WP_174582006.1">
    <property type="nucleotide sequence ID" value="NZ_CAJNOB010000012.1"/>
</dbReference>
<keyword evidence="1" id="KW-0472">Membrane</keyword>
<gene>
    <name evidence="4" type="ORF">MPNT_20217</name>
</gene>
<evidence type="ECO:0000259" key="3">
    <source>
        <dbReference type="Pfam" id="PF07732"/>
    </source>
</evidence>
<keyword evidence="4" id="KW-0560">Oxidoreductase</keyword>
<feature type="transmembrane region" description="Helical" evidence="1">
    <location>
        <begin position="228"/>
        <end position="248"/>
    </location>
</feature>
<dbReference type="GO" id="GO:0005507">
    <property type="term" value="F:copper ion binding"/>
    <property type="evidence" value="ECO:0007669"/>
    <property type="project" value="InterPro"/>
</dbReference>
<keyword evidence="1" id="KW-1133">Transmembrane helix</keyword>
<accession>A0A8J2FW21</accession>
<proteinExistence type="predicted"/>
<dbReference type="InterPro" id="IPR045087">
    <property type="entry name" value="Cu-oxidase_fam"/>
</dbReference>
<feature type="transmembrane region" description="Helical" evidence="1">
    <location>
        <begin position="36"/>
        <end position="53"/>
    </location>
</feature>
<dbReference type="SUPFAM" id="SSF49503">
    <property type="entry name" value="Cupredoxins"/>
    <property type="match status" value="2"/>
</dbReference>
<feature type="transmembrane region" description="Helical" evidence="1">
    <location>
        <begin position="197"/>
        <end position="213"/>
    </location>
</feature>
<dbReference type="InterPro" id="IPR011706">
    <property type="entry name" value="Cu-oxidase_C"/>
</dbReference>
<organism evidence="4 5">
    <name type="scientific">Candidatus Methylacidithermus pantelleriae</name>
    <dbReference type="NCBI Taxonomy" id="2744239"/>
    <lineage>
        <taxon>Bacteria</taxon>
        <taxon>Pseudomonadati</taxon>
        <taxon>Verrucomicrobiota</taxon>
        <taxon>Methylacidiphilae</taxon>
        <taxon>Methylacidiphilales</taxon>
        <taxon>Methylacidiphilaceae</taxon>
        <taxon>Candidatus Methylacidithermus</taxon>
    </lineage>
</organism>
<reference evidence="4" key="1">
    <citation type="submission" date="2021-02" db="EMBL/GenBank/DDBJ databases">
        <authorList>
            <person name="Cremers G."/>
            <person name="Picone N."/>
        </authorList>
    </citation>
    <scope>NUCLEOTIDE SEQUENCE</scope>
    <source>
        <strain evidence="4">PQ17</strain>
    </source>
</reference>
<comment type="caution">
    <text evidence="4">The sequence shown here is derived from an EMBL/GenBank/DDBJ whole genome shotgun (WGS) entry which is preliminary data.</text>
</comment>
<dbReference type="PANTHER" id="PTHR11709">
    <property type="entry name" value="MULTI-COPPER OXIDASE"/>
    <property type="match status" value="1"/>
</dbReference>
<dbReference type="CDD" id="cd04202">
    <property type="entry name" value="CuRO_D2_2dMcoN_like"/>
    <property type="match status" value="1"/>
</dbReference>
<dbReference type="EC" id="1.16.3.3" evidence="4"/>
<dbReference type="Proteomes" id="UP000663859">
    <property type="component" value="Unassembled WGS sequence"/>
</dbReference>
<feature type="transmembrane region" description="Helical" evidence="1">
    <location>
        <begin position="74"/>
        <end position="91"/>
    </location>
</feature>
<dbReference type="InterPro" id="IPR008972">
    <property type="entry name" value="Cupredoxin"/>
</dbReference>
<keyword evidence="5" id="KW-1185">Reference proteome</keyword>
<feature type="transmembrane region" description="Helical" evidence="1">
    <location>
        <begin position="167"/>
        <end position="190"/>
    </location>
</feature>
<feature type="domain" description="Plastocyanin-like" evidence="2">
    <location>
        <begin position="447"/>
        <end position="548"/>
    </location>
</feature>
<evidence type="ECO:0000259" key="2">
    <source>
        <dbReference type="Pfam" id="PF07731"/>
    </source>
</evidence>
<dbReference type="Gene3D" id="2.60.40.420">
    <property type="entry name" value="Cupredoxins - blue copper proteins"/>
    <property type="match status" value="2"/>
</dbReference>
<keyword evidence="1" id="KW-0812">Transmembrane</keyword>
<sequence length="604" mass="65467">MGFSSLLLLGFVAGATIVVGMPVGRVPVLNRSLKAALSMAAVGILAFLLVEVLSESAEEAWRVAQARKGSWEGAAAFFFFCGGFGLGFLGLVCLEKWLFFASSYPGLVYLVAIGIGLHNLTEGLAIGQAYAQGMADLSLSLAVGFALHNGTEGFGIVGPAIARGQLLSWRTLAILAAIAGGPTFLGTLVGSVWQSQLFSILTLAMAGGTIFYVEKELLAGVRREPQQLLVMGALVAGFVMAWSTHWICRTAMGDRYEATEGQRVVVHSGPSLSPSEEKRQCQRVWEVTEGRGMVPQVLPDGTRRYELVAGVFPWKVAPGLVVEAWGYNRQVPGPLLRLRVGEKVEIQLKNELPEPTTLHLHGLPLPESEDGVPGISQEPVRPGEVYTYRFTVTPSMVGTHLYHTHFHDEFQMDQGLHGVLVVDPSTVDPAGWEEEFLYEIGSFKVGGSEEENLFTLNGKAFPDAPAVCVPLGAKVRMRLVNASARENHVMHLHGYTFRVVALDGSPLPQPFLANTVLLGPGQTADLAFVANNPGRWMFHCHILDHMTNPKVFPNPQSHRGMQDPFMGGLVSFVQVVLEKKDVFREYRASGSLMGERGKRGPGGR</sequence>
<feature type="transmembrane region" description="Helical" evidence="1">
    <location>
        <begin position="97"/>
        <end position="117"/>
    </location>
</feature>
<dbReference type="InterPro" id="IPR011707">
    <property type="entry name" value="Cu-oxidase-like_N"/>
</dbReference>
<feature type="domain" description="Plastocyanin-like" evidence="3">
    <location>
        <begin position="321"/>
        <end position="425"/>
    </location>
</feature>
<dbReference type="AlphaFoldDB" id="A0A8J2FW21"/>
<name>A0A8J2FW21_9BACT</name>